<evidence type="ECO:0000313" key="1">
    <source>
        <dbReference type="EMBL" id="QBK94011.1"/>
    </source>
</evidence>
<accession>A0A481ZIP7</accession>
<organism evidence="1">
    <name type="scientific">Pithovirus LCPAC406</name>
    <dbReference type="NCBI Taxonomy" id="2506599"/>
    <lineage>
        <taxon>Viruses</taxon>
        <taxon>Pithoviruses</taxon>
    </lineage>
</organism>
<gene>
    <name evidence="1" type="ORF">LCPAC406_03250</name>
</gene>
<protein>
    <submittedName>
        <fullName evidence="1">Uncharacterized protein</fullName>
    </submittedName>
</protein>
<reference evidence="1" key="1">
    <citation type="journal article" date="2019" name="MBio">
        <title>Virus Genomes from Deep Sea Sediments Expand the Ocean Megavirome and Support Independent Origins of Viral Gigantism.</title>
        <authorList>
            <person name="Backstrom D."/>
            <person name="Yutin N."/>
            <person name="Jorgensen S.L."/>
            <person name="Dharamshi J."/>
            <person name="Homa F."/>
            <person name="Zaremba-Niedwiedzka K."/>
            <person name="Spang A."/>
            <person name="Wolf Y.I."/>
            <person name="Koonin E.V."/>
            <person name="Ettema T.J."/>
        </authorList>
    </citation>
    <scope>NUCLEOTIDE SEQUENCE</scope>
</reference>
<proteinExistence type="predicted"/>
<name>A0A481ZIP7_9VIRU</name>
<dbReference type="EMBL" id="MK500610">
    <property type="protein sequence ID" value="QBK94011.1"/>
    <property type="molecule type" value="Genomic_DNA"/>
</dbReference>
<sequence length="156" mass="18912">MPIHYEQKREVTKNAIDIIMKIIWKSRVDPNFFSNGNTQLYDLNKGKPSSRYLNLDFIERFVSDTIRKNVIPVYIASNYYHFCFRYNFDVFNLEVLEQCSCNSMLIWVYSNVDLEFTFSIKRETLISAFKSPIEYKHKLEQPYWFVRFWHFMNSPV</sequence>